<organism evidence="2 3">
    <name type="scientific">Tardiphaga robiniae</name>
    <dbReference type="NCBI Taxonomy" id="943830"/>
    <lineage>
        <taxon>Bacteria</taxon>
        <taxon>Pseudomonadati</taxon>
        <taxon>Pseudomonadota</taxon>
        <taxon>Alphaproteobacteria</taxon>
        <taxon>Hyphomicrobiales</taxon>
        <taxon>Nitrobacteraceae</taxon>
        <taxon>Tardiphaga</taxon>
    </lineage>
</organism>
<evidence type="ECO:0000313" key="3">
    <source>
        <dbReference type="Proteomes" id="UP000076574"/>
    </source>
</evidence>
<dbReference type="SMART" id="SM00528">
    <property type="entry name" value="HNS"/>
    <property type="match status" value="1"/>
</dbReference>
<dbReference type="InterPro" id="IPR037150">
    <property type="entry name" value="H-NS_C_dom_sf"/>
</dbReference>
<comment type="caution">
    <text evidence="2">The sequence shown here is derived from an EMBL/GenBank/DDBJ whole genome shotgun (WGS) entry which is preliminary data.</text>
</comment>
<evidence type="ECO:0000259" key="1">
    <source>
        <dbReference type="SMART" id="SM00528"/>
    </source>
</evidence>
<accession>A0A164AB23</accession>
<dbReference type="AlphaFoldDB" id="A0A164AB23"/>
<evidence type="ECO:0000313" key="2">
    <source>
        <dbReference type="EMBL" id="KZD24530.1"/>
    </source>
</evidence>
<protein>
    <recommendedName>
        <fullName evidence="1">DNA-binding protein H-NS-like C-terminal domain-containing protein</fullName>
    </recommendedName>
</protein>
<dbReference type="Gene3D" id="4.10.430.10">
    <property type="entry name" value="Histone-like protein H-NS, C-terminal domain"/>
    <property type="match status" value="1"/>
</dbReference>
<proteinExistence type="predicted"/>
<dbReference type="Proteomes" id="UP000076574">
    <property type="component" value="Unassembled WGS sequence"/>
</dbReference>
<sequence length="121" mass="13794">MMAQDHDFAVMSVDALWDLHEKLRVVLAAKMAEQRQELDERLRDLEQFSTSSKRAVAALQPKAGPVYRNPEQPSQIWSGRGLRPRWLVFQLTAGRSLDEFRVEPDSIFSMPSDVSQAHKSA</sequence>
<dbReference type="GO" id="GO:0003677">
    <property type="term" value="F:DNA binding"/>
    <property type="evidence" value="ECO:0007669"/>
    <property type="project" value="InterPro"/>
</dbReference>
<dbReference type="InterPro" id="IPR027444">
    <property type="entry name" value="H-NS_C_dom"/>
</dbReference>
<gene>
    <name evidence="2" type="ORF">A4A58_21915</name>
</gene>
<dbReference type="SUPFAM" id="SSF81273">
    <property type="entry name" value="H-NS histone-like proteins"/>
    <property type="match status" value="1"/>
</dbReference>
<keyword evidence="3" id="KW-1185">Reference proteome</keyword>
<feature type="domain" description="DNA-binding protein H-NS-like C-terminal" evidence="1">
    <location>
        <begin position="53"/>
        <end position="102"/>
    </location>
</feature>
<reference evidence="2 3" key="1">
    <citation type="submission" date="2016-03" db="EMBL/GenBank/DDBJ databases">
        <title>Microsymbionts genomes from the relict species Vavilovia formosa (Stev.) Fed.</title>
        <authorList>
            <person name="Kopat V."/>
            <person name="Chirak E."/>
            <person name="Kimeklis A."/>
            <person name="Andronov E."/>
        </authorList>
    </citation>
    <scope>NUCLEOTIDE SEQUENCE [LARGE SCALE GENOMIC DNA]</scope>
    <source>
        <strain evidence="2 3">Vaf07</strain>
    </source>
</reference>
<dbReference type="EMBL" id="LVYV01000003">
    <property type="protein sequence ID" value="KZD24530.1"/>
    <property type="molecule type" value="Genomic_DNA"/>
</dbReference>
<dbReference type="Pfam" id="PF00816">
    <property type="entry name" value="Histone_HNS"/>
    <property type="match status" value="1"/>
</dbReference>
<name>A0A164AB23_9BRAD</name>